<evidence type="ECO:0000313" key="2">
    <source>
        <dbReference type="Proteomes" id="UP000518300"/>
    </source>
</evidence>
<gene>
    <name evidence="1" type="ORF">HG543_53390</name>
</gene>
<organism evidence="1 2">
    <name type="scientific">Pyxidicoccus fallax</name>
    <dbReference type="NCBI Taxonomy" id="394095"/>
    <lineage>
        <taxon>Bacteria</taxon>
        <taxon>Pseudomonadati</taxon>
        <taxon>Myxococcota</taxon>
        <taxon>Myxococcia</taxon>
        <taxon>Myxococcales</taxon>
        <taxon>Cystobacterineae</taxon>
        <taxon>Myxococcaceae</taxon>
        <taxon>Pyxidicoccus</taxon>
    </lineage>
</organism>
<dbReference type="PROSITE" id="PS51257">
    <property type="entry name" value="PROKAR_LIPOPROTEIN"/>
    <property type="match status" value="1"/>
</dbReference>
<proteinExistence type="predicted"/>
<reference evidence="1 2" key="1">
    <citation type="submission" date="2020-04" db="EMBL/GenBank/DDBJ databases">
        <title>Draft genome of Pyxidicoccus fallax type strain.</title>
        <authorList>
            <person name="Whitworth D.E."/>
        </authorList>
    </citation>
    <scope>NUCLEOTIDE SEQUENCE [LARGE SCALE GENOMIC DNA]</scope>
    <source>
        <strain evidence="1 2">DSM 14698</strain>
    </source>
</reference>
<protein>
    <recommendedName>
        <fullName evidence="3">Lipoprotein</fullName>
    </recommendedName>
</protein>
<dbReference type="EMBL" id="JABBJJ010000676">
    <property type="protein sequence ID" value="NMO23591.1"/>
    <property type="molecule type" value="Genomic_DNA"/>
</dbReference>
<sequence>MRRFFVMMSLVVLSACGGQPPAEEAPAAEQTPAAGESGEVDATALCTSGDTWACYCAQFKTADTCRAAQLRSCVWAYNRCTPTYE</sequence>
<dbReference type="AlphaFoldDB" id="A0A848M155"/>
<accession>A0A848M155</accession>
<name>A0A848M155_9BACT</name>
<dbReference type="Proteomes" id="UP000518300">
    <property type="component" value="Unassembled WGS sequence"/>
</dbReference>
<dbReference type="RefSeq" id="WP_169352640.1">
    <property type="nucleotide sequence ID" value="NZ_JABBJJ010000676.1"/>
</dbReference>
<keyword evidence="2" id="KW-1185">Reference proteome</keyword>
<comment type="caution">
    <text evidence="1">The sequence shown here is derived from an EMBL/GenBank/DDBJ whole genome shotgun (WGS) entry which is preliminary data.</text>
</comment>
<evidence type="ECO:0008006" key="3">
    <source>
        <dbReference type="Google" id="ProtNLM"/>
    </source>
</evidence>
<evidence type="ECO:0000313" key="1">
    <source>
        <dbReference type="EMBL" id="NMO23591.1"/>
    </source>
</evidence>